<dbReference type="GO" id="GO:0033592">
    <property type="term" value="F:RNA strand annealing activity"/>
    <property type="evidence" value="ECO:0007669"/>
    <property type="project" value="UniProtKB-UniRule"/>
</dbReference>
<evidence type="ECO:0000256" key="2">
    <source>
        <dbReference type="ARBA" id="ARBA00022884"/>
    </source>
</evidence>
<keyword evidence="3 4" id="KW-0143">Chaperone</keyword>
<dbReference type="Pfam" id="PF17516">
    <property type="entry name" value="ProQ_C"/>
    <property type="match status" value="1"/>
</dbReference>
<evidence type="ECO:0000256" key="5">
    <source>
        <dbReference type="SAM" id="MobiDB-lite"/>
    </source>
</evidence>
<dbReference type="NCBIfam" id="NF003434">
    <property type="entry name" value="PRK04950.1"/>
    <property type="match status" value="1"/>
</dbReference>
<evidence type="ECO:0000313" key="7">
    <source>
        <dbReference type="EMBL" id="SFC08373.1"/>
    </source>
</evidence>
<comment type="subcellular location">
    <subcellularLocation>
        <location evidence="4">Cytoplasm</location>
    </subcellularLocation>
</comment>
<proteinExistence type="inferred from homology"/>
<dbReference type="AlphaFoldDB" id="A0A1I1GG90"/>
<evidence type="ECO:0000256" key="1">
    <source>
        <dbReference type="ARBA" id="ARBA00022490"/>
    </source>
</evidence>
<feature type="region of interest" description="Disordered" evidence="5">
    <location>
        <begin position="135"/>
        <end position="185"/>
    </location>
</feature>
<accession>A0A1I1GG90</accession>
<dbReference type="RefSeq" id="WP_091980399.1">
    <property type="nucleotide sequence ID" value="NZ_FOLO01000004.1"/>
</dbReference>
<dbReference type="OrthoDB" id="8421419at2"/>
<keyword evidence="8" id="KW-1185">Reference proteome</keyword>
<dbReference type="InterPro" id="IPR023529">
    <property type="entry name" value="ProQ"/>
</dbReference>
<feature type="compositionally biased region" description="Basic residues" evidence="5">
    <location>
        <begin position="136"/>
        <end position="145"/>
    </location>
</feature>
<dbReference type="GO" id="GO:0005829">
    <property type="term" value="C:cytosol"/>
    <property type="evidence" value="ECO:0007669"/>
    <property type="project" value="TreeGrafter"/>
</dbReference>
<evidence type="ECO:0000313" key="8">
    <source>
        <dbReference type="Proteomes" id="UP000198862"/>
    </source>
</evidence>
<protein>
    <recommendedName>
        <fullName evidence="4">RNA chaperone ProQ</fullName>
    </recommendedName>
</protein>
<keyword evidence="1 4" id="KW-0963">Cytoplasm</keyword>
<feature type="domain" description="ProQ/FinO" evidence="6">
    <location>
        <begin position="32"/>
        <end position="146"/>
    </location>
</feature>
<dbReference type="InterPro" id="IPR036442">
    <property type="entry name" value="ProQ/FinO_sf"/>
</dbReference>
<dbReference type="SMART" id="SM00945">
    <property type="entry name" value="ProQ"/>
    <property type="match status" value="1"/>
</dbReference>
<sequence length="242" mass="27327">MSTTGNQEIADIKQEVSDIEQTTAQVVQENPDKLKDINAVLAFLYKEFSICFKEKEGIKPLKVGIFKDIAQRIEDNENVSKTQIRQALRKYTSHWRYLEAVSKVEFRIDLDGNDCEKVEQEHIDHAVKALEESRAKFAKRKKQQRPRTDGAKKPFKQASRNKSGDKGTKPTPAKPKNENAPRRSGKIVALTAEQIKLDAKVKVKLGQTLVNGTITEINKDDIHVVIVTGMLVKTKAESLFTI</sequence>
<dbReference type="GO" id="GO:0010608">
    <property type="term" value="P:post-transcriptional regulation of gene expression"/>
    <property type="evidence" value="ECO:0007669"/>
    <property type="project" value="InterPro"/>
</dbReference>
<dbReference type="GO" id="GO:0034057">
    <property type="term" value="F:RNA strand-exchange activity"/>
    <property type="evidence" value="ECO:0007669"/>
    <property type="project" value="UniProtKB-UniRule"/>
</dbReference>
<dbReference type="SUPFAM" id="SSF48657">
    <property type="entry name" value="FinO-like"/>
    <property type="match status" value="1"/>
</dbReference>
<keyword evidence="2 4" id="KW-0694">RNA-binding</keyword>
<dbReference type="InterPro" id="IPR016103">
    <property type="entry name" value="ProQ/FinO"/>
</dbReference>
<evidence type="ECO:0000256" key="4">
    <source>
        <dbReference type="HAMAP-Rule" id="MF_00749"/>
    </source>
</evidence>
<evidence type="ECO:0000259" key="6">
    <source>
        <dbReference type="SMART" id="SM00945"/>
    </source>
</evidence>
<gene>
    <name evidence="4" type="primary">proQ</name>
    <name evidence="7" type="ORF">SAMN02745724_00871</name>
</gene>
<organism evidence="7 8">
    <name type="scientific">Pseudoalteromonas denitrificans DSM 6059</name>
    <dbReference type="NCBI Taxonomy" id="1123010"/>
    <lineage>
        <taxon>Bacteria</taxon>
        <taxon>Pseudomonadati</taxon>
        <taxon>Pseudomonadota</taxon>
        <taxon>Gammaproteobacteria</taxon>
        <taxon>Alteromonadales</taxon>
        <taxon>Pseudoalteromonadaceae</taxon>
        <taxon>Pseudoalteromonas</taxon>
    </lineage>
</organism>
<dbReference type="PANTHER" id="PTHR38106:SF1">
    <property type="entry name" value="RNA CHAPERONE PROQ"/>
    <property type="match status" value="1"/>
</dbReference>
<comment type="function">
    <text evidence="4">RNA chaperone with significant RNA binding, RNA strand exchange and RNA duplexing activities.</text>
</comment>
<dbReference type="STRING" id="1123010.SAMN02745724_00871"/>
<dbReference type="PANTHER" id="PTHR38106">
    <property type="entry name" value="RNA CHAPERONE PROQ"/>
    <property type="match status" value="1"/>
</dbReference>
<dbReference type="HAMAP" id="MF_00749">
    <property type="entry name" value="ProQ"/>
    <property type="match status" value="1"/>
</dbReference>
<evidence type="ECO:0000256" key="3">
    <source>
        <dbReference type="ARBA" id="ARBA00023186"/>
    </source>
</evidence>
<reference evidence="7 8" key="1">
    <citation type="submission" date="2016-10" db="EMBL/GenBank/DDBJ databases">
        <authorList>
            <person name="de Groot N.N."/>
        </authorList>
    </citation>
    <scope>NUCLEOTIDE SEQUENCE [LARGE SCALE GENOMIC DNA]</scope>
    <source>
        <strain evidence="7 8">DSM 6059</strain>
    </source>
</reference>
<dbReference type="Gene3D" id="1.10.1710.10">
    <property type="entry name" value="ProQ/FinO domain"/>
    <property type="match status" value="1"/>
</dbReference>
<name>A0A1I1GG90_9GAMM</name>
<dbReference type="Pfam" id="PF04352">
    <property type="entry name" value="ProQ"/>
    <property type="match status" value="1"/>
</dbReference>
<dbReference type="InterPro" id="IPR035236">
    <property type="entry name" value="ProQ_C"/>
</dbReference>
<dbReference type="Proteomes" id="UP000198862">
    <property type="component" value="Unassembled WGS sequence"/>
</dbReference>
<dbReference type="EMBL" id="FOLO01000004">
    <property type="protein sequence ID" value="SFC08373.1"/>
    <property type="molecule type" value="Genomic_DNA"/>
</dbReference>
<comment type="similarity">
    <text evidence="4">Belongs to the ProQ family.</text>
</comment>